<dbReference type="Pfam" id="PF07715">
    <property type="entry name" value="Plug"/>
    <property type="match status" value="1"/>
</dbReference>
<dbReference type="PROSITE" id="PS52016">
    <property type="entry name" value="TONB_DEPENDENT_REC_3"/>
    <property type="match status" value="1"/>
</dbReference>
<dbReference type="InterPro" id="IPR039426">
    <property type="entry name" value="TonB-dep_rcpt-like"/>
</dbReference>
<keyword evidence="3 11" id="KW-1134">Transmembrane beta strand</keyword>
<evidence type="ECO:0000256" key="13">
    <source>
        <dbReference type="SAM" id="SignalP"/>
    </source>
</evidence>
<evidence type="ECO:0000259" key="14">
    <source>
        <dbReference type="Pfam" id="PF00593"/>
    </source>
</evidence>
<keyword evidence="2 11" id="KW-0813">Transport</keyword>
<evidence type="ECO:0000256" key="12">
    <source>
        <dbReference type="RuleBase" id="RU003357"/>
    </source>
</evidence>
<dbReference type="InterPro" id="IPR012910">
    <property type="entry name" value="Plug_dom"/>
</dbReference>
<keyword evidence="16" id="KW-0675">Receptor</keyword>
<keyword evidence="17" id="KW-1185">Reference proteome</keyword>
<evidence type="ECO:0000259" key="15">
    <source>
        <dbReference type="Pfam" id="PF07715"/>
    </source>
</evidence>
<dbReference type="CDD" id="cd01347">
    <property type="entry name" value="ligand_gated_channel"/>
    <property type="match status" value="1"/>
</dbReference>
<evidence type="ECO:0000313" key="17">
    <source>
        <dbReference type="Proteomes" id="UP000706039"/>
    </source>
</evidence>
<evidence type="ECO:0000313" key="16">
    <source>
        <dbReference type="EMBL" id="MBY8821784.1"/>
    </source>
</evidence>
<evidence type="ECO:0000256" key="8">
    <source>
        <dbReference type="ARBA" id="ARBA00023077"/>
    </source>
</evidence>
<feature type="domain" description="TonB-dependent receptor plug" evidence="15">
    <location>
        <begin position="54"/>
        <end position="159"/>
    </location>
</feature>
<feature type="domain" description="TonB-dependent receptor-like beta-barrel" evidence="14">
    <location>
        <begin position="303"/>
        <end position="720"/>
    </location>
</feature>
<evidence type="ECO:0000256" key="1">
    <source>
        <dbReference type="ARBA" id="ARBA00004571"/>
    </source>
</evidence>
<accession>A0ABS7PKF5</accession>
<evidence type="ECO:0000256" key="10">
    <source>
        <dbReference type="ARBA" id="ARBA00023237"/>
    </source>
</evidence>
<keyword evidence="7" id="KW-0406">Ion transport</keyword>
<keyword evidence="13" id="KW-0732">Signal</keyword>
<dbReference type="Gene3D" id="2.40.170.20">
    <property type="entry name" value="TonB-dependent receptor, beta-barrel domain"/>
    <property type="match status" value="1"/>
</dbReference>
<feature type="chain" id="PRO_5045720505" evidence="13">
    <location>
        <begin position="26"/>
        <end position="751"/>
    </location>
</feature>
<evidence type="ECO:0000256" key="2">
    <source>
        <dbReference type="ARBA" id="ARBA00022448"/>
    </source>
</evidence>
<proteinExistence type="inferred from homology"/>
<comment type="caution">
    <text evidence="16">The sequence shown here is derived from an EMBL/GenBank/DDBJ whole genome shotgun (WGS) entry which is preliminary data.</text>
</comment>
<dbReference type="InterPro" id="IPR036942">
    <property type="entry name" value="Beta-barrel_TonB_sf"/>
</dbReference>
<organism evidence="16 17">
    <name type="scientific">Sphingomonas colocasiae</name>
    <dbReference type="NCBI Taxonomy" id="1848973"/>
    <lineage>
        <taxon>Bacteria</taxon>
        <taxon>Pseudomonadati</taxon>
        <taxon>Pseudomonadota</taxon>
        <taxon>Alphaproteobacteria</taxon>
        <taxon>Sphingomonadales</taxon>
        <taxon>Sphingomonadaceae</taxon>
        <taxon>Sphingomonas</taxon>
    </lineage>
</organism>
<evidence type="ECO:0000256" key="9">
    <source>
        <dbReference type="ARBA" id="ARBA00023136"/>
    </source>
</evidence>
<keyword evidence="6" id="KW-0408">Iron</keyword>
<dbReference type="PANTHER" id="PTHR32552:SF81">
    <property type="entry name" value="TONB-DEPENDENT OUTER MEMBRANE RECEPTOR"/>
    <property type="match status" value="1"/>
</dbReference>
<keyword evidence="5 11" id="KW-0812">Transmembrane</keyword>
<dbReference type="InterPro" id="IPR000531">
    <property type="entry name" value="Beta-barrel_TonB"/>
</dbReference>
<dbReference type="SUPFAM" id="SSF56935">
    <property type="entry name" value="Porins"/>
    <property type="match status" value="1"/>
</dbReference>
<dbReference type="Proteomes" id="UP000706039">
    <property type="component" value="Unassembled WGS sequence"/>
</dbReference>
<evidence type="ECO:0000256" key="6">
    <source>
        <dbReference type="ARBA" id="ARBA00023004"/>
    </source>
</evidence>
<dbReference type="Pfam" id="PF00593">
    <property type="entry name" value="TonB_dep_Rec_b-barrel"/>
    <property type="match status" value="1"/>
</dbReference>
<sequence length="751" mass="82479">MISVKRKLATGAALACMAIVQSAWAQDTGAQEAQGETMGVEDIVVTARLRNENLQDIPLAVTAFSEQSIADRKIEGVSDFLSATPNISINQSQSAGVSFITVRGVSQVRNGESPVAVVIDGVQQVSSRQLTQDLFDLERIEVLRGPQGALYGRNAIGGAIVITTKKPSDTFEGSATLGYGRGQDYRARGSVSGPIAGDALRFRVAASYRNLDGYYRNTYLNRKVDGIEDLNLRGQLFAQLGENFTADLKAQYGRTEGGGVNFQYQSAKFDPAKPCFLDPANPFGGPAPDADRVVRSFCATNLGHNVRKTGQVSLKLEYDAGFATITNVTAYDRVQEYVAGDQFAYTASVDVFGTDGTQTQFEDMKAWSNELRIASRSDQAFRWMVGAYYLDTKRFISTTTGDDNLQGIVSVRRTPQFTNPANPTLSFFADDNHNRAWAVFGNLAYDVTDRFELSVAGRYDKDRRRQTVRADQTGSLPPGCSAAAPGNCIKRNSYDLFQPKVSAKYRVSDNLNLFGSWGVGFRSGQFNQSGVAAVAQAAGVNGVSDVVQQEEAETFELGFKSDLFDRRLRLNGTFYTTKDKNPLYFVFLGAIGGQVLVNIDRVRSTGFELEAQAKLAEGLDAFANYGYTRSRIRKYSVDPSLVGNQTPYVPKDSWAAGLQYRTAITDDFGLFARADVEHHGRQFWDPENSTARSSYELANLRLGVEQPDGRWSLIASVDNLFDKKYNAEWVLGGFAQPGLPRTWSVDFSIKF</sequence>
<name>A0ABS7PKF5_9SPHN</name>
<reference evidence="16 17" key="1">
    <citation type="submission" date="2021-08" db="EMBL/GenBank/DDBJ databases">
        <authorList>
            <person name="Tuo L."/>
        </authorList>
    </citation>
    <scope>NUCLEOTIDE SEQUENCE [LARGE SCALE GENOMIC DNA]</scope>
    <source>
        <strain evidence="16 17">JCM 31229</strain>
    </source>
</reference>
<evidence type="ECO:0000256" key="11">
    <source>
        <dbReference type="PROSITE-ProRule" id="PRU01360"/>
    </source>
</evidence>
<dbReference type="EMBL" id="JAINVV010000003">
    <property type="protein sequence ID" value="MBY8821784.1"/>
    <property type="molecule type" value="Genomic_DNA"/>
</dbReference>
<keyword evidence="10 11" id="KW-0998">Cell outer membrane</keyword>
<gene>
    <name evidence="16" type="ORF">K7G82_05745</name>
</gene>
<evidence type="ECO:0000256" key="5">
    <source>
        <dbReference type="ARBA" id="ARBA00022692"/>
    </source>
</evidence>
<evidence type="ECO:0000256" key="7">
    <source>
        <dbReference type="ARBA" id="ARBA00023065"/>
    </source>
</evidence>
<keyword evidence="9 11" id="KW-0472">Membrane</keyword>
<comment type="similarity">
    <text evidence="11 12">Belongs to the TonB-dependent receptor family.</text>
</comment>
<dbReference type="PANTHER" id="PTHR32552">
    <property type="entry name" value="FERRICHROME IRON RECEPTOR-RELATED"/>
    <property type="match status" value="1"/>
</dbReference>
<keyword evidence="4" id="KW-0410">Iron transport</keyword>
<evidence type="ECO:0000256" key="3">
    <source>
        <dbReference type="ARBA" id="ARBA00022452"/>
    </source>
</evidence>
<protein>
    <submittedName>
        <fullName evidence="16">TonB-dependent receptor</fullName>
    </submittedName>
</protein>
<feature type="signal peptide" evidence="13">
    <location>
        <begin position="1"/>
        <end position="25"/>
    </location>
</feature>
<comment type="subcellular location">
    <subcellularLocation>
        <location evidence="1 11">Cell outer membrane</location>
        <topology evidence="1 11">Multi-pass membrane protein</topology>
    </subcellularLocation>
</comment>
<evidence type="ECO:0000256" key="4">
    <source>
        <dbReference type="ARBA" id="ARBA00022496"/>
    </source>
</evidence>
<keyword evidence="8 12" id="KW-0798">TonB box</keyword>